<dbReference type="HOGENOM" id="CLU_848999_0_0_9"/>
<dbReference type="InterPro" id="IPR048713">
    <property type="entry name" value="Choline_bind_rpt"/>
</dbReference>
<evidence type="ECO:0000313" key="3">
    <source>
        <dbReference type="Proteomes" id="UP000005178"/>
    </source>
</evidence>
<name>B1C6I9_9FIRM</name>
<organism evidence="2 3">
    <name type="scientific">Anaerofustis stercorihominis DSM 17244</name>
    <dbReference type="NCBI Taxonomy" id="445971"/>
    <lineage>
        <taxon>Bacteria</taxon>
        <taxon>Bacillati</taxon>
        <taxon>Bacillota</taxon>
        <taxon>Clostridia</taxon>
        <taxon>Eubacteriales</taxon>
        <taxon>Eubacteriaceae</taxon>
        <taxon>Anaerofustis</taxon>
    </lineage>
</organism>
<reference evidence="2" key="1">
    <citation type="submission" date="2008-01" db="EMBL/GenBank/DDBJ databases">
        <authorList>
            <person name="Fulton L."/>
            <person name="Clifton S."/>
            <person name="Fulton B."/>
            <person name="Xu J."/>
            <person name="Minx P."/>
            <person name="Pepin K.H."/>
            <person name="Johnson M."/>
            <person name="Thiruvilangam P."/>
            <person name="Bhonagiri V."/>
            <person name="Nash W.E."/>
            <person name="Mardis E.R."/>
            <person name="Wilson R.K."/>
        </authorList>
    </citation>
    <scope>NUCLEOTIDE SEQUENCE [LARGE SCALE GENOMIC DNA]</scope>
    <source>
        <strain evidence="2">DSM 17244</strain>
    </source>
</reference>
<dbReference type="GeneID" id="98001416"/>
<reference evidence="2" key="2">
    <citation type="submission" date="2013-08" db="EMBL/GenBank/DDBJ databases">
        <title>Draft genome sequence of Anaerofustis stercorihominis (DSM 17244).</title>
        <authorList>
            <person name="Sudarsanam P."/>
            <person name="Ley R."/>
            <person name="Guruge J."/>
            <person name="Turnbaugh P.J."/>
            <person name="Mahowald M."/>
            <person name="Liep D."/>
            <person name="Gordon J."/>
        </authorList>
    </citation>
    <scope>NUCLEOTIDE SEQUENCE</scope>
    <source>
        <strain evidence="2">DSM 17244</strain>
    </source>
</reference>
<keyword evidence="3" id="KW-1185">Reference proteome</keyword>
<dbReference type="AlphaFoldDB" id="B1C6I9"/>
<dbReference type="eggNOG" id="ENOG50330RA">
    <property type="taxonomic scope" value="Bacteria"/>
</dbReference>
<protein>
    <recommendedName>
        <fullName evidence="4">Cell wall-binding repeat protein</fullName>
    </recommendedName>
</protein>
<proteinExistence type="predicted"/>
<dbReference type="Pfam" id="PF21540">
    <property type="entry name" value="Choline_bind_4"/>
    <property type="match status" value="5"/>
</dbReference>
<keyword evidence="1" id="KW-1133">Transmembrane helix</keyword>
<keyword evidence="1" id="KW-0472">Membrane</keyword>
<accession>B1C6I9</accession>
<feature type="transmembrane region" description="Helical" evidence="1">
    <location>
        <begin position="7"/>
        <end position="27"/>
    </location>
</feature>
<sequence length="327" mass="37037">MQILKKVKVILIMMLISFMIFGFDSLVTVNASENISKDYSVASNNEKSDMQNQVPEESFTGLEKQSDGSWIYIQNGVFKENFSGLVKHTDGKYYYVKNGKVDFGKTGIVKHTNGNWHYVKKGIMQPKYSGLSKHTNKKYYYVKNGKVQFYKSGLVKHTNKKYYYIEAGVKKSNYNGIAKLGTKYYKVKKGKKVGRGKSAGKLTKKELKLAATTTARGIAACAKRYSPNKWKQVEYASQKVYKYCKKSKYTSKGSAYREAYGPFVKKQYTCAGSTRALGLVLDYLKVPWSHANENKWTHQWCKIKIGGKKGWADGMIGLSGKGKHAFI</sequence>
<dbReference type="OrthoDB" id="1998815at2"/>
<dbReference type="STRING" id="445971.ANASTE_00329"/>
<keyword evidence="1" id="KW-0812">Transmembrane</keyword>
<dbReference type="Gene3D" id="2.10.270.10">
    <property type="entry name" value="Cholin Binding"/>
    <property type="match status" value="1"/>
</dbReference>
<evidence type="ECO:0000256" key="1">
    <source>
        <dbReference type="SAM" id="Phobius"/>
    </source>
</evidence>
<dbReference type="Proteomes" id="UP000005178">
    <property type="component" value="Unassembled WGS sequence"/>
</dbReference>
<gene>
    <name evidence="2" type="ORF">ANASTE_00329</name>
</gene>
<evidence type="ECO:0008006" key="4">
    <source>
        <dbReference type="Google" id="ProtNLM"/>
    </source>
</evidence>
<dbReference type="EMBL" id="ABIL02000004">
    <property type="protein sequence ID" value="EDS73474.1"/>
    <property type="molecule type" value="Genomic_DNA"/>
</dbReference>
<evidence type="ECO:0000313" key="2">
    <source>
        <dbReference type="EMBL" id="EDS73474.1"/>
    </source>
</evidence>
<comment type="caution">
    <text evidence="2">The sequence shown here is derived from an EMBL/GenBank/DDBJ whole genome shotgun (WGS) entry which is preliminary data.</text>
</comment>
<dbReference type="RefSeq" id="WP_007049783.1">
    <property type="nucleotide sequence ID" value="NZ_DS560018.1"/>
</dbReference>